<dbReference type="PANTHER" id="PTHR23360">
    <property type="entry name" value="G-PROTEIN COUPLED RECEPTORS FAMILY 1 PROFILE DOMAIN-CONTAINING PROTEIN-RELATED"/>
    <property type="match status" value="1"/>
</dbReference>
<reference evidence="2" key="1">
    <citation type="submission" date="2022-11" db="EMBL/GenBank/DDBJ databases">
        <authorList>
            <person name="Kikuchi T."/>
        </authorList>
    </citation>
    <scope>NUCLEOTIDE SEQUENCE</scope>
    <source>
        <strain evidence="2">PS1010</strain>
    </source>
</reference>
<keyword evidence="1" id="KW-0472">Membrane</keyword>
<evidence type="ECO:0000313" key="2">
    <source>
        <dbReference type="EMBL" id="CAI5441275.1"/>
    </source>
</evidence>
<feature type="transmembrane region" description="Helical" evidence="1">
    <location>
        <begin position="20"/>
        <end position="44"/>
    </location>
</feature>
<gene>
    <name evidence="2" type="ORF">CAMP_LOCUS3912</name>
</gene>
<feature type="transmembrane region" description="Helical" evidence="1">
    <location>
        <begin position="228"/>
        <end position="248"/>
    </location>
</feature>
<evidence type="ECO:0000313" key="3">
    <source>
        <dbReference type="Proteomes" id="UP001152747"/>
    </source>
</evidence>
<organism evidence="2 3">
    <name type="scientific">Caenorhabditis angaria</name>
    <dbReference type="NCBI Taxonomy" id="860376"/>
    <lineage>
        <taxon>Eukaryota</taxon>
        <taxon>Metazoa</taxon>
        <taxon>Ecdysozoa</taxon>
        <taxon>Nematoda</taxon>
        <taxon>Chromadorea</taxon>
        <taxon>Rhabditida</taxon>
        <taxon>Rhabditina</taxon>
        <taxon>Rhabditomorpha</taxon>
        <taxon>Rhabditoidea</taxon>
        <taxon>Rhabditidae</taxon>
        <taxon>Peloderinae</taxon>
        <taxon>Caenorhabditis</taxon>
    </lineage>
</organism>
<comment type="caution">
    <text evidence="2">The sequence shown here is derived from an EMBL/GenBank/DDBJ whole genome shotgun (WGS) entry which is preliminary data.</text>
</comment>
<dbReference type="InterPro" id="IPR047130">
    <property type="entry name" value="7TM_GPCR_Srsx_nematod"/>
</dbReference>
<evidence type="ECO:0008006" key="4">
    <source>
        <dbReference type="Google" id="ProtNLM"/>
    </source>
</evidence>
<dbReference type="OrthoDB" id="5862307at2759"/>
<keyword evidence="3" id="KW-1185">Reference proteome</keyword>
<keyword evidence="1" id="KW-0812">Transmembrane</keyword>
<dbReference type="EMBL" id="CANHGI010000002">
    <property type="protein sequence ID" value="CAI5441275.1"/>
    <property type="molecule type" value="Genomic_DNA"/>
</dbReference>
<feature type="transmembrane region" description="Helical" evidence="1">
    <location>
        <begin position="143"/>
        <end position="164"/>
    </location>
</feature>
<dbReference type="Proteomes" id="UP001152747">
    <property type="component" value="Unassembled WGS sequence"/>
</dbReference>
<dbReference type="SUPFAM" id="SSF81321">
    <property type="entry name" value="Family A G protein-coupled receptor-like"/>
    <property type="match status" value="1"/>
</dbReference>
<dbReference type="PANTHER" id="PTHR23360:SF39">
    <property type="entry name" value="G_PROTEIN_RECEP_F1_2 DOMAIN-CONTAINING PROTEIN"/>
    <property type="match status" value="1"/>
</dbReference>
<feature type="transmembrane region" description="Helical" evidence="1">
    <location>
        <begin position="184"/>
        <end position="207"/>
    </location>
</feature>
<protein>
    <recommendedName>
        <fullName evidence="4">G-protein coupled receptors family 1 profile domain-containing protein</fullName>
    </recommendedName>
</protein>
<evidence type="ECO:0000256" key="1">
    <source>
        <dbReference type="SAM" id="Phobius"/>
    </source>
</evidence>
<proteinExistence type="predicted"/>
<keyword evidence="1" id="KW-1133">Transmembrane helix</keyword>
<sequence length="330" mass="38102">MTLLDLFKMSTSETDDEALIARSLLYIGCGFLVLLPNAFCIIVFNSSKEFRQKFVFFTMLSLSDMINGISFILAGMGRYNLILAHRFHIQTSKSECITQFVWPIFMLIGGQLPATFHCLLTVERVLAVNRVSWYRSHWSWRHRMYLTILGITGCVALNLLAIWISYHDESRNSDRICAVFDSTGIIYGTAHYILIAFSYLIAFVVTLNLFWKSHKSKFLNTSERRKQMAILILSGINVIMVSFPNTVLVADEWHGKGFNVLFVGIAYLLYGIQSCFNLPIFYFFRLEFKRRLHDIFRCQYPNSVFFTSNNEMSRQQISRVGPTISRVGSR</sequence>
<feature type="transmembrane region" description="Helical" evidence="1">
    <location>
        <begin position="56"/>
        <end position="80"/>
    </location>
</feature>
<feature type="transmembrane region" description="Helical" evidence="1">
    <location>
        <begin position="100"/>
        <end position="122"/>
    </location>
</feature>
<accession>A0A9P1IA23</accession>
<feature type="transmembrane region" description="Helical" evidence="1">
    <location>
        <begin position="260"/>
        <end position="284"/>
    </location>
</feature>
<name>A0A9P1IA23_9PELO</name>
<dbReference type="AlphaFoldDB" id="A0A9P1IA23"/>
<dbReference type="Gene3D" id="1.20.1070.10">
    <property type="entry name" value="Rhodopsin 7-helix transmembrane proteins"/>
    <property type="match status" value="1"/>
</dbReference>